<reference evidence="4 5" key="1">
    <citation type="submission" date="2018-05" db="EMBL/GenBank/DDBJ databases">
        <title>The draft genome of strain NS-104.</title>
        <authorList>
            <person name="Hang P."/>
            <person name="Jiang J."/>
        </authorList>
    </citation>
    <scope>NUCLEOTIDE SEQUENCE [LARGE SCALE GENOMIC DNA]</scope>
    <source>
        <strain evidence="4 5">NS-104</strain>
    </source>
</reference>
<dbReference type="InterPro" id="IPR000182">
    <property type="entry name" value="GNAT_dom"/>
</dbReference>
<dbReference type="Pfam" id="PF00583">
    <property type="entry name" value="Acetyltransf_1"/>
    <property type="match status" value="1"/>
</dbReference>
<evidence type="ECO:0000256" key="2">
    <source>
        <dbReference type="ARBA" id="ARBA00023315"/>
    </source>
</evidence>
<dbReference type="PANTHER" id="PTHR10545">
    <property type="entry name" value="DIAMINE N-ACETYLTRANSFERASE"/>
    <property type="match status" value="1"/>
</dbReference>
<dbReference type="PANTHER" id="PTHR10545:SF29">
    <property type="entry name" value="GH14572P-RELATED"/>
    <property type="match status" value="1"/>
</dbReference>
<proteinExistence type="predicted"/>
<evidence type="ECO:0000313" key="5">
    <source>
        <dbReference type="Proteomes" id="UP000245252"/>
    </source>
</evidence>
<dbReference type="CDD" id="cd04301">
    <property type="entry name" value="NAT_SF"/>
    <property type="match status" value="1"/>
</dbReference>
<evidence type="ECO:0000259" key="3">
    <source>
        <dbReference type="PROSITE" id="PS51186"/>
    </source>
</evidence>
<dbReference type="SUPFAM" id="SSF55729">
    <property type="entry name" value="Acyl-CoA N-acyltransferases (Nat)"/>
    <property type="match status" value="1"/>
</dbReference>
<dbReference type="Gene3D" id="3.40.630.30">
    <property type="match status" value="1"/>
</dbReference>
<dbReference type="AlphaFoldDB" id="A0A2U2DR54"/>
<keyword evidence="2" id="KW-0012">Acyltransferase</keyword>
<comment type="caution">
    <text evidence="4">The sequence shown here is derived from an EMBL/GenBank/DDBJ whole genome shotgun (WGS) entry which is preliminary data.</text>
</comment>
<keyword evidence="5" id="KW-1185">Reference proteome</keyword>
<accession>A0A2U2DR54</accession>
<name>A0A2U2DR54_9HYPH</name>
<dbReference type="PROSITE" id="PS51186">
    <property type="entry name" value="GNAT"/>
    <property type="match status" value="1"/>
</dbReference>
<feature type="domain" description="N-acetyltransferase" evidence="3">
    <location>
        <begin position="9"/>
        <end position="170"/>
    </location>
</feature>
<organism evidence="4 5">
    <name type="scientific">Metarhizobium album</name>
    <dbReference type="NCBI Taxonomy" id="2182425"/>
    <lineage>
        <taxon>Bacteria</taxon>
        <taxon>Pseudomonadati</taxon>
        <taxon>Pseudomonadota</taxon>
        <taxon>Alphaproteobacteria</taxon>
        <taxon>Hyphomicrobiales</taxon>
        <taxon>Rhizobiaceae</taxon>
        <taxon>Metarhizobium</taxon>
    </lineage>
</organism>
<dbReference type="InterPro" id="IPR051016">
    <property type="entry name" value="Diverse_Substrate_AcTransf"/>
</dbReference>
<dbReference type="RefSeq" id="WP_109458874.1">
    <property type="nucleotide sequence ID" value="NZ_QFBC01000005.1"/>
</dbReference>
<evidence type="ECO:0000313" key="4">
    <source>
        <dbReference type="EMBL" id="PWE55796.1"/>
    </source>
</evidence>
<protein>
    <submittedName>
        <fullName evidence="4">GNAT family N-acetyltransferase</fullName>
    </submittedName>
</protein>
<keyword evidence="1 4" id="KW-0808">Transferase</keyword>
<evidence type="ECO:0000256" key="1">
    <source>
        <dbReference type="ARBA" id="ARBA00022679"/>
    </source>
</evidence>
<sequence>MVTANRNALLIRKATASDAETILAGIRMIGDHLGTPHKISATAEDFRRYGFGPSPAFEVLIAEIDSAFAGLCLYFASFSTWRGKPGAYIQDLVVDTAFRGTGVAEALLRQTARHVRDKGGVYLRLSVDAENLTARHFYERVGLLHQPEEHIHAIYGDAFDALAGLDESGV</sequence>
<dbReference type="GO" id="GO:0008080">
    <property type="term" value="F:N-acetyltransferase activity"/>
    <property type="evidence" value="ECO:0007669"/>
    <property type="project" value="TreeGrafter"/>
</dbReference>
<dbReference type="OrthoDB" id="9805924at2"/>
<dbReference type="EMBL" id="QFBC01000005">
    <property type="protein sequence ID" value="PWE55796.1"/>
    <property type="molecule type" value="Genomic_DNA"/>
</dbReference>
<gene>
    <name evidence="4" type="ORF">DEM27_14085</name>
</gene>
<dbReference type="Proteomes" id="UP000245252">
    <property type="component" value="Unassembled WGS sequence"/>
</dbReference>
<dbReference type="InterPro" id="IPR016181">
    <property type="entry name" value="Acyl_CoA_acyltransferase"/>
</dbReference>